<dbReference type="EMBL" id="QKYU01000022">
    <property type="protein sequence ID" value="PZW41086.1"/>
    <property type="molecule type" value="Genomic_DNA"/>
</dbReference>
<dbReference type="AlphaFoldDB" id="A0A2W7I2N3"/>
<dbReference type="OrthoDB" id="7376354at2"/>
<sequence length="241" mass="24544">MTDEERRIITSFVERVAGAQAARPAASPWGGVPSTAATAPVLPPVDAEADALIANLFARHPEARYRLTQTAFVTEAALVEAQNRIQDLEWRLHATQQQQPQRGGLFGMFGGGGGQQRQMPPRPMPMAQPGGAPGMFQQGGGSGFLGTALMTAAGVAGGMVLGNALMGMFSGGAAHAATGVADQAGSFGQEQVNTASPWTDPGGQQASNDAAGSYDDTAAGYDNAGYDGGASDGGGDYDDNV</sequence>
<evidence type="ECO:0008006" key="4">
    <source>
        <dbReference type="Google" id="ProtNLM"/>
    </source>
</evidence>
<proteinExistence type="predicted"/>
<accession>A0A2W7I2N3</accession>
<keyword evidence="3" id="KW-1185">Reference proteome</keyword>
<feature type="compositionally biased region" description="Low complexity" evidence="1">
    <location>
        <begin position="214"/>
        <end position="225"/>
    </location>
</feature>
<evidence type="ECO:0000313" key="3">
    <source>
        <dbReference type="Proteomes" id="UP000249688"/>
    </source>
</evidence>
<reference evidence="2 3" key="1">
    <citation type="submission" date="2018-06" db="EMBL/GenBank/DDBJ databases">
        <title>Genomic Encyclopedia of Archaeal and Bacterial Type Strains, Phase II (KMG-II): from individual species to whole genera.</title>
        <authorList>
            <person name="Goeker M."/>
        </authorList>
    </citation>
    <scope>NUCLEOTIDE SEQUENCE [LARGE SCALE GENOMIC DNA]</scope>
    <source>
        <strain evidence="2 3">DSM 24525</strain>
    </source>
</reference>
<dbReference type="InterPro" id="IPR018648">
    <property type="entry name" value="DUF2076"/>
</dbReference>
<comment type="caution">
    <text evidence="2">The sequence shown here is derived from an EMBL/GenBank/DDBJ whole genome shotgun (WGS) entry which is preliminary data.</text>
</comment>
<gene>
    <name evidence="2" type="ORF">C8P66_12273</name>
</gene>
<feature type="region of interest" description="Disordered" evidence="1">
    <location>
        <begin position="191"/>
        <end position="241"/>
    </location>
</feature>
<organism evidence="2 3">
    <name type="scientific">Humitalea rosea</name>
    <dbReference type="NCBI Taxonomy" id="990373"/>
    <lineage>
        <taxon>Bacteria</taxon>
        <taxon>Pseudomonadati</taxon>
        <taxon>Pseudomonadota</taxon>
        <taxon>Alphaproteobacteria</taxon>
        <taxon>Acetobacterales</taxon>
        <taxon>Roseomonadaceae</taxon>
        <taxon>Humitalea</taxon>
    </lineage>
</organism>
<dbReference type="Proteomes" id="UP000249688">
    <property type="component" value="Unassembled WGS sequence"/>
</dbReference>
<dbReference type="RefSeq" id="WP_111399638.1">
    <property type="nucleotide sequence ID" value="NZ_QKYU01000022.1"/>
</dbReference>
<evidence type="ECO:0000256" key="1">
    <source>
        <dbReference type="SAM" id="MobiDB-lite"/>
    </source>
</evidence>
<protein>
    <recommendedName>
        <fullName evidence="4">DUF2076 domain-containing protein</fullName>
    </recommendedName>
</protein>
<dbReference type="Pfam" id="PF09849">
    <property type="entry name" value="DUF2076"/>
    <property type="match status" value="1"/>
</dbReference>
<evidence type="ECO:0000313" key="2">
    <source>
        <dbReference type="EMBL" id="PZW41086.1"/>
    </source>
</evidence>
<name>A0A2W7I2N3_9PROT</name>
<feature type="compositionally biased region" description="Polar residues" evidence="1">
    <location>
        <begin position="191"/>
        <end position="210"/>
    </location>
</feature>